<dbReference type="HOGENOM" id="CLU_211847_0_0_1"/>
<evidence type="ECO:0000256" key="5">
    <source>
        <dbReference type="PROSITE-ProRule" id="PRU00070"/>
    </source>
</evidence>
<organism evidence="8 9">
    <name type="scientific">Helobdella robusta</name>
    <name type="common">Californian leech</name>
    <dbReference type="NCBI Taxonomy" id="6412"/>
    <lineage>
        <taxon>Eukaryota</taxon>
        <taxon>Metazoa</taxon>
        <taxon>Spiralia</taxon>
        <taxon>Lophotrochozoa</taxon>
        <taxon>Annelida</taxon>
        <taxon>Clitellata</taxon>
        <taxon>Hirudinea</taxon>
        <taxon>Rhynchobdellida</taxon>
        <taxon>Glossiphoniidae</taxon>
        <taxon>Helobdella</taxon>
    </lineage>
</organism>
<dbReference type="PANTHER" id="PTHR12322">
    <property type="entry name" value="DOUBLESEX AND MAB-3 RELATED TRANSCRIPTION FACTOR DMRT"/>
    <property type="match status" value="1"/>
</dbReference>
<accession>T1EIX8</accession>
<dbReference type="SUPFAM" id="SSF82927">
    <property type="entry name" value="Cysteine-rich DNA binding domain, (DM domain)"/>
    <property type="match status" value="1"/>
</dbReference>
<dbReference type="OMA" id="RNPRCAH"/>
<evidence type="ECO:0000256" key="1">
    <source>
        <dbReference type="ARBA" id="ARBA00022723"/>
    </source>
</evidence>
<dbReference type="Proteomes" id="UP000015101">
    <property type="component" value="Unassembled WGS sequence"/>
</dbReference>
<evidence type="ECO:0000256" key="4">
    <source>
        <dbReference type="ARBA" id="ARBA00023242"/>
    </source>
</evidence>
<evidence type="ECO:0000256" key="2">
    <source>
        <dbReference type="ARBA" id="ARBA00022833"/>
    </source>
</evidence>
<evidence type="ECO:0000313" key="7">
    <source>
        <dbReference type="EMBL" id="ESO05316.1"/>
    </source>
</evidence>
<dbReference type="PROSITE" id="PS40000">
    <property type="entry name" value="DM_1"/>
    <property type="match status" value="1"/>
</dbReference>
<evidence type="ECO:0000313" key="8">
    <source>
        <dbReference type="EnsemblMetazoa" id="HelroP138776"/>
    </source>
</evidence>
<keyword evidence="3 5" id="KW-0238">DNA-binding</keyword>
<dbReference type="GO" id="GO:0043565">
    <property type="term" value="F:sequence-specific DNA binding"/>
    <property type="evidence" value="ECO:0007669"/>
    <property type="project" value="InterPro"/>
</dbReference>
<evidence type="ECO:0000256" key="3">
    <source>
        <dbReference type="ARBA" id="ARBA00023125"/>
    </source>
</evidence>
<reference evidence="7 9" key="2">
    <citation type="journal article" date="2013" name="Nature">
        <title>Insights into bilaterian evolution from three spiralian genomes.</title>
        <authorList>
            <person name="Simakov O."/>
            <person name="Marletaz F."/>
            <person name="Cho S.J."/>
            <person name="Edsinger-Gonzales E."/>
            <person name="Havlak P."/>
            <person name="Hellsten U."/>
            <person name="Kuo D.H."/>
            <person name="Larsson T."/>
            <person name="Lv J."/>
            <person name="Arendt D."/>
            <person name="Savage R."/>
            <person name="Osoegawa K."/>
            <person name="de Jong P."/>
            <person name="Grimwood J."/>
            <person name="Chapman J.A."/>
            <person name="Shapiro H."/>
            <person name="Aerts A."/>
            <person name="Otillar R.P."/>
            <person name="Terry A.Y."/>
            <person name="Boore J.L."/>
            <person name="Grigoriev I.V."/>
            <person name="Lindberg D.R."/>
            <person name="Seaver E.C."/>
            <person name="Weisblat D.A."/>
            <person name="Putnam N.H."/>
            <person name="Rokhsar D.S."/>
        </authorList>
    </citation>
    <scope>NUCLEOTIDE SEQUENCE</scope>
</reference>
<dbReference type="eggNOG" id="KOG3815">
    <property type="taxonomic scope" value="Eukaryota"/>
</dbReference>
<reference evidence="8" key="3">
    <citation type="submission" date="2015-06" db="UniProtKB">
        <authorList>
            <consortium name="EnsemblMetazoa"/>
        </authorList>
    </citation>
    <scope>IDENTIFICATION</scope>
</reference>
<keyword evidence="4 5" id="KW-0539">Nucleus</keyword>
<reference evidence="9" key="1">
    <citation type="submission" date="2012-12" db="EMBL/GenBank/DDBJ databases">
        <authorList>
            <person name="Hellsten U."/>
            <person name="Grimwood J."/>
            <person name="Chapman J.A."/>
            <person name="Shapiro H."/>
            <person name="Aerts A."/>
            <person name="Otillar R.P."/>
            <person name="Terry A.Y."/>
            <person name="Boore J.L."/>
            <person name="Simakov O."/>
            <person name="Marletaz F."/>
            <person name="Cho S.-J."/>
            <person name="Edsinger-Gonzales E."/>
            <person name="Havlak P."/>
            <person name="Kuo D.-H."/>
            <person name="Larsson T."/>
            <person name="Lv J."/>
            <person name="Arendt D."/>
            <person name="Savage R."/>
            <person name="Osoegawa K."/>
            <person name="de Jong P."/>
            <person name="Lindberg D.R."/>
            <person name="Seaver E.C."/>
            <person name="Weisblat D.A."/>
            <person name="Putnam N.H."/>
            <person name="Grigoriev I.V."/>
            <person name="Rokhsar D.S."/>
        </authorList>
    </citation>
    <scope>NUCLEOTIDE SEQUENCE</scope>
</reference>
<feature type="DNA-binding region" description="DM" evidence="5">
    <location>
        <begin position="5"/>
        <end position="52"/>
    </location>
</feature>
<dbReference type="CTD" id="20196528"/>
<dbReference type="PANTHER" id="PTHR12322:SF116">
    <property type="entry name" value="DOUBLESEX-MAB RELATED 99B"/>
    <property type="match status" value="1"/>
</dbReference>
<evidence type="ECO:0000313" key="9">
    <source>
        <dbReference type="Proteomes" id="UP000015101"/>
    </source>
</evidence>
<dbReference type="FunFam" id="4.10.1040.10:FF:000001">
    <property type="entry name" value="doublesex- and mab-3-related transcription factor 1"/>
    <property type="match status" value="1"/>
</dbReference>
<dbReference type="GeneID" id="20196528"/>
<protein>
    <recommendedName>
        <fullName evidence="6">DM domain-containing protein</fullName>
    </recommendedName>
</protein>
<dbReference type="EnsemblMetazoa" id="HelroT138776">
    <property type="protein sequence ID" value="HelroP138776"/>
    <property type="gene ID" value="HelroG138776"/>
</dbReference>
<keyword evidence="9" id="KW-1185">Reference proteome</keyword>
<dbReference type="Pfam" id="PF00751">
    <property type="entry name" value="DM"/>
    <property type="match status" value="1"/>
</dbReference>
<dbReference type="InterPro" id="IPR036407">
    <property type="entry name" value="DM_DNA-bd_sf"/>
</dbReference>
<sequence length="54" mass="6354">RNPRCAHCRNHGVQTTLKGHKAYCPYRNCNCGQCQLVRMRQKVMAKNVALRRRQ</sequence>
<dbReference type="InterPro" id="IPR026607">
    <property type="entry name" value="DMRT"/>
</dbReference>
<dbReference type="GO" id="GO:0006355">
    <property type="term" value="P:regulation of DNA-templated transcription"/>
    <property type="evidence" value="ECO:0007669"/>
    <property type="project" value="InterPro"/>
</dbReference>
<gene>
    <name evidence="8" type="primary">20196528</name>
    <name evidence="7" type="ORF">HELRODRAFT_138776</name>
</gene>
<dbReference type="GO" id="GO:0005634">
    <property type="term" value="C:nucleus"/>
    <property type="evidence" value="ECO:0007669"/>
    <property type="project" value="UniProtKB-SubCell"/>
</dbReference>
<dbReference type="STRING" id="6412.T1EIX8"/>
<comment type="subcellular location">
    <subcellularLocation>
        <location evidence="5">Nucleus</location>
    </subcellularLocation>
</comment>
<proteinExistence type="predicted"/>
<evidence type="ECO:0000259" key="6">
    <source>
        <dbReference type="PROSITE" id="PS50809"/>
    </source>
</evidence>
<dbReference type="OrthoDB" id="6162476at2759"/>
<dbReference type="KEGG" id="hro:HELRODRAFT_138776"/>
<dbReference type="PROSITE" id="PS50809">
    <property type="entry name" value="DM_2"/>
    <property type="match status" value="1"/>
</dbReference>
<dbReference type="InParanoid" id="T1EIX8"/>
<feature type="domain" description="DM" evidence="6">
    <location>
        <begin position="5"/>
        <end position="52"/>
    </location>
</feature>
<dbReference type="SMART" id="SM00301">
    <property type="entry name" value="DM"/>
    <property type="match status" value="1"/>
</dbReference>
<keyword evidence="2 5" id="KW-0862">Zinc</keyword>
<dbReference type="Gene3D" id="4.10.1040.10">
    <property type="entry name" value="DM DNA-binding domain"/>
    <property type="match status" value="1"/>
</dbReference>
<keyword evidence="1 5" id="KW-0479">Metal-binding</keyword>
<name>T1EIX8_HELRO</name>
<dbReference type="GO" id="GO:0046872">
    <property type="term" value="F:metal ion binding"/>
    <property type="evidence" value="ECO:0007669"/>
    <property type="project" value="UniProtKB-KW"/>
</dbReference>
<dbReference type="RefSeq" id="XP_009016631.1">
    <property type="nucleotide sequence ID" value="XM_009018383.1"/>
</dbReference>
<dbReference type="AlphaFoldDB" id="T1EIX8"/>
<dbReference type="EMBL" id="AMQM01003915">
    <property type="status" value="NOT_ANNOTATED_CDS"/>
    <property type="molecule type" value="Genomic_DNA"/>
</dbReference>
<dbReference type="EMBL" id="KB096365">
    <property type="protein sequence ID" value="ESO05316.1"/>
    <property type="molecule type" value="Genomic_DNA"/>
</dbReference>
<dbReference type="InterPro" id="IPR001275">
    <property type="entry name" value="DM_DNA-bd"/>
</dbReference>